<evidence type="ECO:0008006" key="3">
    <source>
        <dbReference type="Google" id="ProtNLM"/>
    </source>
</evidence>
<dbReference type="Gene3D" id="3.30.370.20">
    <property type="match status" value="1"/>
</dbReference>
<accession>A0AB35BYJ9</accession>
<dbReference type="RefSeq" id="WP_213403927.1">
    <property type="nucleotide sequence ID" value="NZ_JAGIBT010000005.1"/>
</dbReference>
<proteinExistence type="predicted"/>
<protein>
    <recommendedName>
        <fullName evidence="3">CMP-N-acetylneuraminate-beta-galactosamide-alpha-2, 3-sialyltransferase</fullName>
    </recommendedName>
</protein>
<name>A0AB35BYJ9_9GAMM</name>
<comment type="caution">
    <text evidence="1">The sequence shown here is derived from an EMBL/GenBank/DDBJ whole genome shotgun (WGS) entry which is preliminary data.</text>
</comment>
<evidence type="ECO:0000313" key="1">
    <source>
        <dbReference type="EMBL" id="MBS7824749.1"/>
    </source>
</evidence>
<dbReference type="EMBL" id="JAGIBU010000004">
    <property type="protein sequence ID" value="MBS7824749.1"/>
    <property type="molecule type" value="Genomic_DNA"/>
</dbReference>
<organism evidence="1 2">
    <name type="scientific">Wohlfahrtiimonas chitiniclastica</name>
    <dbReference type="NCBI Taxonomy" id="400946"/>
    <lineage>
        <taxon>Bacteria</taxon>
        <taxon>Pseudomonadati</taxon>
        <taxon>Pseudomonadota</taxon>
        <taxon>Gammaproteobacteria</taxon>
        <taxon>Cardiobacteriales</taxon>
        <taxon>Ignatzschineriaceae</taxon>
        <taxon>Wohlfahrtiimonas</taxon>
    </lineage>
</organism>
<gene>
    <name evidence="1" type="ORF">J7561_05965</name>
</gene>
<dbReference type="AlphaFoldDB" id="A0AB35BYJ9"/>
<dbReference type="Pfam" id="PF07922">
    <property type="entry name" value="Glyco_transf_52"/>
    <property type="match status" value="1"/>
</dbReference>
<dbReference type="Proteomes" id="UP000680020">
    <property type="component" value="Unassembled WGS sequence"/>
</dbReference>
<evidence type="ECO:0000313" key="2">
    <source>
        <dbReference type="Proteomes" id="UP000680020"/>
    </source>
</evidence>
<reference evidence="1" key="1">
    <citation type="submission" date="2021-03" db="EMBL/GenBank/DDBJ databases">
        <title>Identification and antibiotic profiling of Wohlfahrtiimonas chitiniclastica, an underestimated human pathogen.</title>
        <authorList>
            <person name="Kopf A."/>
            <person name="Bunk B."/>
            <person name="Coldewey S."/>
            <person name="Gunzer F."/>
            <person name="Riedel T."/>
            <person name="Schroettner P."/>
        </authorList>
    </citation>
    <scope>NUCLEOTIDE SEQUENCE</scope>
    <source>
        <strain evidence="1">DSM 100917</strain>
    </source>
</reference>
<sequence length="326" mass="38226">MRKETLEAVFICLTPLQMVIAEAIIRDNNIQRYGVLGIFADESKHRYYFERLTKDAIWHHHYVQPTGLHGLSVIRAVRAFRQKMLQALSMYTIDTLYLASISHLYLQALVYRLPFEALHTFDDGLANIYPHSHYYSDDCTQGYKKRVWQYLVGKHSTREMRALSKKHWTIYANHLNIIEKIEPLTLFPIEMDDQPRIGQINILLGQPLYEMYPQCDQAFMEQVIDALKIEHYFPHPRENYVLSHMVNVMDSPLIFEAYVAKLYQTHDVAVINVYSFFSSVLVNLAHYPFVKTYAIDVDAIDRDIYTVLDAVGVERVKLEELEEHCM</sequence>
<dbReference type="InterPro" id="IPR012477">
    <property type="entry name" value="Glyco_transf_52"/>
</dbReference>